<organism evidence="2 3">
    <name type="scientific">Cannabis sativa</name>
    <name type="common">Hemp</name>
    <name type="synonym">Marijuana</name>
    <dbReference type="NCBI Taxonomy" id="3483"/>
    <lineage>
        <taxon>Eukaryota</taxon>
        <taxon>Viridiplantae</taxon>
        <taxon>Streptophyta</taxon>
        <taxon>Embryophyta</taxon>
        <taxon>Tracheophyta</taxon>
        <taxon>Spermatophyta</taxon>
        <taxon>Magnoliopsida</taxon>
        <taxon>eudicotyledons</taxon>
        <taxon>Gunneridae</taxon>
        <taxon>Pentapetalae</taxon>
        <taxon>rosids</taxon>
        <taxon>fabids</taxon>
        <taxon>Rosales</taxon>
        <taxon>Cannabaceae</taxon>
        <taxon>Cannabis</taxon>
    </lineage>
</organism>
<accession>A0A7J6EMB2</accession>
<dbReference type="SUPFAM" id="SSF53098">
    <property type="entry name" value="Ribonuclease H-like"/>
    <property type="match status" value="1"/>
</dbReference>
<reference evidence="2 3" key="1">
    <citation type="journal article" date="2020" name="bioRxiv">
        <title>Sequence and annotation of 42 cannabis genomes reveals extensive copy number variation in cannabinoid synthesis and pathogen resistance genes.</title>
        <authorList>
            <person name="Mckernan K.J."/>
            <person name="Helbert Y."/>
            <person name="Kane L.T."/>
            <person name="Ebling H."/>
            <person name="Zhang L."/>
            <person name="Liu B."/>
            <person name="Eaton Z."/>
            <person name="Mclaughlin S."/>
            <person name="Kingan S."/>
            <person name="Baybayan P."/>
            <person name="Concepcion G."/>
            <person name="Jordan M."/>
            <person name="Riva A."/>
            <person name="Barbazuk W."/>
            <person name="Harkins T."/>
        </authorList>
    </citation>
    <scope>NUCLEOTIDE SEQUENCE [LARGE SCALE GENOMIC DNA]</scope>
    <source>
        <strain evidence="3">cv. Jamaican Lion 4</strain>
        <tissue evidence="2">Leaf</tissue>
    </source>
</reference>
<dbReference type="EMBL" id="JAATIP010000214">
    <property type="protein sequence ID" value="KAF4359543.1"/>
    <property type="molecule type" value="Genomic_DNA"/>
</dbReference>
<comment type="caution">
    <text evidence="2">The sequence shown here is derived from an EMBL/GenBank/DDBJ whole genome shotgun (WGS) entry which is preliminary data.</text>
</comment>
<dbReference type="CDD" id="cd06222">
    <property type="entry name" value="RNase_H_like"/>
    <property type="match status" value="1"/>
</dbReference>
<dbReference type="GO" id="GO:0003676">
    <property type="term" value="F:nucleic acid binding"/>
    <property type="evidence" value="ECO:0007669"/>
    <property type="project" value="InterPro"/>
</dbReference>
<dbReference type="InterPro" id="IPR036397">
    <property type="entry name" value="RNaseH_sf"/>
</dbReference>
<dbReference type="AlphaFoldDB" id="A0A7J6EMB2"/>
<evidence type="ECO:0000313" key="2">
    <source>
        <dbReference type="EMBL" id="KAF4359543.1"/>
    </source>
</evidence>
<dbReference type="PANTHER" id="PTHR47723:SF19">
    <property type="entry name" value="POLYNUCLEOTIDYL TRANSFERASE, RIBONUCLEASE H-LIKE SUPERFAMILY PROTEIN"/>
    <property type="match status" value="1"/>
</dbReference>
<name>A0A7J6EMB2_CANSA</name>
<gene>
    <name evidence="2" type="ORF">F8388_003546</name>
</gene>
<dbReference type="PANTHER" id="PTHR47723">
    <property type="entry name" value="OS05G0353850 PROTEIN"/>
    <property type="match status" value="1"/>
</dbReference>
<dbReference type="Pfam" id="PF13456">
    <property type="entry name" value="RVT_3"/>
    <property type="match status" value="1"/>
</dbReference>
<dbReference type="GO" id="GO:0004523">
    <property type="term" value="F:RNA-DNA hybrid ribonuclease activity"/>
    <property type="evidence" value="ECO:0007669"/>
    <property type="project" value="InterPro"/>
</dbReference>
<dbReference type="InterPro" id="IPR002156">
    <property type="entry name" value="RNaseH_domain"/>
</dbReference>
<evidence type="ECO:0000313" key="3">
    <source>
        <dbReference type="Proteomes" id="UP000525078"/>
    </source>
</evidence>
<dbReference type="InterPro" id="IPR053151">
    <property type="entry name" value="RNase_H-like"/>
</dbReference>
<dbReference type="InterPro" id="IPR044730">
    <property type="entry name" value="RNase_H-like_dom_plant"/>
</dbReference>
<feature type="domain" description="RNase H type-1" evidence="1">
    <location>
        <begin position="142"/>
        <end position="233"/>
    </location>
</feature>
<protein>
    <recommendedName>
        <fullName evidence="1">RNase H type-1 domain-containing protein</fullName>
    </recommendedName>
</protein>
<dbReference type="Proteomes" id="UP000525078">
    <property type="component" value="Unassembled WGS sequence"/>
</dbReference>
<dbReference type="Gene3D" id="3.30.420.10">
    <property type="entry name" value="Ribonuclease H-like superfamily/Ribonuclease H"/>
    <property type="match status" value="1"/>
</dbReference>
<proteinExistence type="predicted"/>
<evidence type="ECO:0000259" key="1">
    <source>
        <dbReference type="Pfam" id="PF13456"/>
    </source>
</evidence>
<sequence>MAMENNKCPICHLAPETPVHLFCRCSFAVALWFSFPLPLRMDDIPGNSLSEVIFNLIDHLDSEGRNRLLCCTGIMMDCIWKFKNSLMHPPSVVLSLDNIRRDINCRFAEMSNQELGDSTLIHSGLSNPSFPALRSDKRLLVDGSFLEGKYGCAMVALEQKSTHWWYGQSSGTCDLSLEAELKAVLFGLQWATSIGWDNFTILSDSKILVEAINLRKSPHWKLTALFSSLMHLLIEQSQPA</sequence>
<dbReference type="InterPro" id="IPR012337">
    <property type="entry name" value="RNaseH-like_sf"/>
</dbReference>